<keyword evidence="7" id="KW-1185">Reference proteome</keyword>
<keyword evidence="2 5" id="KW-0812">Transmembrane</keyword>
<evidence type="ECO:0008006" key="8">
    <source>
        <dbReference type="Google" id="ProtNLM"/>
    </source>
</evidence>
<reference evidence="6 7" key="1">
    <citation type="submission" date="2016-10" db="EMBL/GenBank/DDBJ databases">
        <authorList>
            <person name="Varghese N."/>
            <person name="Submissions S."/>
        </authorList>
    </citation>
    <scope>NUCLEOTIDE SEQUENCE [LARGE SCALE GENOMIC DNA]</scope>
    <source>
        <strain evidence="6 7">BS2777</strain>
    </source>
</reference>
<evidence type="ECO:0000313" key="6">
    <source>
        <dbReference type="EMBL" id="SDV15029.1"/>
    </source>
</evidence>
<dbReference type="Pfam" id="PF07869">
    <property type="entry name" value="DUF1656"/>
    <property type="match status" value="1"/>
</dbReference>
<protein>
    <recommendedName>
        <fullName evidence="8">DUF1656 domain-containing protein</fullName>
    </recommendedName>
</protein>
<organism evidence="6 7">
    <name type="scientific">Pseudomonas rhodesiae</name>
    <dbReference type="NCBI Taxonomy" id="76760"/>
    <lineage>
        <taxon>Bacteria</taxon>
        <taxon>Pseudomonadati</taxon>
        <taxon>Pseudomonadota</taxon>
        <taxon>Gammaproteobacteria</taxon>
        <taxon>Pseudomonadales</taxon>
        <taxon>Pseudomonadaceae</taxon>
        <taxon>Pseudomonas</taxon>
    </lineage>
</organism>
<evidence type="ECO:0000256" key="1">
    <source>
        <dbReference type="ARBA" id="ARBA00022475"/>
    </source>
</evidence>
<keyword evidence="3 5" id="KW-1133">Transmembrane helix</keyword>
<evidence type="ECO:0000256" key="5">
    <source>
        <dbReference type="SAM" id="Phobius"/>
    </source>
</evidence>
<sequence>MKMLSELSIANLYIPPLLAYLIASALAYQALKHLVDGPLEWAWHPSLSRFFVLLIILATLFLTV</sequence>
<evidence type="ECO:0000313" key="7">
    <source>
        <dbReference type="Proteomes" id="UP000182085"/>
    </source>
</evidence>
<name>A0AAE8L1G8_9PSED</name>
<keyword evidence="1" id="KW-1003">Cell membrane</keyword>
<evidence type="ECO:0000256" key="3">
    <source>
        <dbReference type="ARBA" id="ARBA00022989"/>
    </source>
</evidence>
<proteinExistence type="predicted"/>
<accession>A0AAE8L1G8</accession>
<feature type="transmembrane region" description="Helical" evidence="5">
    <location>
        <begin position="43"/>
        <end position="62"/>
    </location>
</feature>
<dbReference type="InterPro" id="IPR012451">
    <property type="entry name" value="DUF1656"/>
</dbReference>
<gene>
    <name evidence="6" type="ORF">SAMN04490209_4778</name>
</gene>
<dbReference type="EMBL" id="LT629801">
    <property type="protein sequence ID" value="SDV15029.1"/>
    <property type="molecule type" value="Genomic_DNA"/>
</dbReference>
<dbReference type="AlphaFoldDB" id="A0AAE8L1G8"/>
<dbReference type="Proteomes" id="UP000182085">
    <property type="component" value="Chromosome I"/>
</dbReference>
<feature type="transmembrane region" description="Helical" evidence="5">
    <location>
        <begin position="12"/>
        <end position="31"/>
    </location>
</feature>
<evidence type="ECO:0000256" key="2">
    <source>
        <dbReference type="ARBA" id="ARBA00022692"/>
    </source>
</evidence>
<keyword evidence="4 5" id="KW-0472">Membrane</keyword>
<evidence type="ECO:0000256" key="4">
    <source>
        <dbReference type="ARBA" id="ARBA00023136"/>
    </source>
</evidence>